<organism evidence="1 2">
    <name type="scientific">Tulasnella calospora MUT 4182</name>
    <dbReference type="NCBI Taxonomy" id="1051891"/>
    <lineage>
        <taxon>Eukaryota</taxon>
        <taxon>Fungi</taxon>
        <taxon>Dikarya</taxon>
        <taxon>Basidiomycota</taxon>
        <taxon>Agaricomycotina</taxon>
        <taxon>Agaricomycetes</taxon>
        <taxon>Cantharellales</taxon>
        <taxon>Tulasnellaceae</taxon>
        <taxon>Tulasnella</taxon>
    </lineage>
</organism>
<dbReference type="EMBL" id="KN822949">
    <property type="protein sequence ID" value="KIO33350.1"/>
    <property type="molecule type" value="Genomic_DNA"/>
</dbReference>
<dbReference type="Proteomes" id="UP000054248">
    <property type="component" value="Unassembled WGS sequence"/>
</dbReference>
<reference evidence="1 2" key="1">
    <citation type="submission" date="2014-04" db="EMBL/GenBank/DDBJ databases">
        <authorList>
            <consortium name="DOE Joint Genome Institute"/>
            <person name="Kuo A."/>
            <person name="Girlanda M."/>
            <person name="Perotto S."/>
            <person name="Kohler A."/>
            <person name="Nagy L.G."/>
            <person name="Floudas D."/>
            <person name="Copeland A."/>
            <person name="Barry K.W."/>
            <person name="Cichocki N."/>
            <person name="Veneault-Fourrey C."/>
            <person name="LaButti K."/>
            <person name="Lindquist E.A."/>
            <person name="Lipzen A."/>
            <person name="Lundell T."/>
            <person name="Morin E."/>
            <person name="Murat C."/>
            <person name="Sun H."/>
            <person name="Tunlid A."/>
            <person name="Henrissat B."/>
            <person name="Grigoriev I.V."/>
            <person name="Hibbett D.S."/>
            <person name="Martin F."/>
            <person name="Nordberg H.P."/>
            <person name="Cantor M.N."/>
            <person name="Hua S.X."/>
        </authorList>
    </citation>
    <scope>NUCLEOTIDE SEQUENCE [LARGE SCALE GENOMIC DNA]</scope>
    <source>
        <strain evidence="1 2">MUT 4182</strain>
    </source>
</reference>
<name>A0A0C3QL39_9AGAM</name>
<evidence type="ECO:0000313" key="1">
    <source>
        <dbReference type="EMBL" id="KIO33350.1"/>
    </source>
</evidence>
<dbReference type="HOGENOM" id="CLU_1732838_0_0_1"/>
<dbReference type="STRING" id="1051891.A0A0C3QL39"/>
<evidence type="ECO:0008006" key="3">
    <source>
        <dbReference type="Google" id="ProtNLM"/>
    </source>
</evidence>
<dbReference type="AlphaFoldDB" id="A0A0C3QL39"/>
<protein>
    <recommendedName>
        <fullName evidence="3">NADH-ubiquinone oxidoreductase 9.5 kDa subunit</fullName>
    </recommendedName>
</protein>
<proteinExistence type="predicted"/>
<dbReference type="InterPro" id="IPR039961">
    <property type="entry name" value="Nuo9.5"/>
</dbReference>
<gene>
    <name evidence="1" type="ORF">M407DRAFT_199157</name>
</gene>
<evidence type="ECO:0000313" key="2">
    <source>
        <dbReference type="Proteomes" id="UP000054248"/>
    </source>
</evidence>
<dbReference type="PANTHER" id="PTHR38488">
    <property type="entry name" value="OXIDOREDUCTASE 9.5 KDA SUBUNIT, PUTATIVE (AFU_ORTHOLOGUE AFUA_5G08980)-RELATED"/>
    <property type="match status" value="1"/>
</dbReference>
<dbReference type="OrthoDB" id="2093409at2759"/>
<accession>A0A0C3QL39</accession>
<sequence length="151" mass="16807">MATFAPSRGLYATLRRHAHENPTIFWSCVLGAIGPVIAITVPPVRKSMGWVPPEQIPTSYPCEKYGVGDWMLLGADPLRSPVFCFSCSTQPTEEPTGRLRRPIDCFGPRSVRIGLPAFFCLLSLRPSRCCPILRRGRIQHSASLLQTRLID</sequence>
<keyword evidence="2" id="KW-1185">Reference proteome</keyword>
<reference evidence="2" key="2">
    <citation type="submission" date="2015-01" db="EMBL/GenBank/DDBJ databases">
        <title>Evolutionary Origins and Diversification of the Mycorrhizal Mutualists.</title>
        <authorList>
            <consortium name="DOE Joint Genome Institute"/>
            <consortium name="Mycorrhizal Genomics Consortium"/>
            <person name="Kohler A."/>
            <person name="Kuo A."/>
            <person name="Nagy L.G."/>
            <person name="Floudas D."/>
            <person name="Copeland A."/>
            <person name="Barry K.W."/>
            <person name="Cichocki N."/>
            <person name="Veneault-Fourrey C."/>
            <person name="LaButti K."/>
            <person name="Lindquist E.A."/>
            <person name="Lipzen A."/>
            <person name="Lundell T."/>
            <person name="Morin E."/>
            <person name="Murat C."/>
            <person name="Riley R."/>
            <person name="Ohm R."/>
            <person name="Sun H."/>
            <person name="Tunlid A."/>
            <person name="Henrissat B."/>
            <person name="Grigoriev I.V."/>
            <person name="Hibbett D.S."/>
            <person name="Martin F."/>
        </authorList>
    </citation>
    <scope>NUCLEOTIDE SEQUENCE [LARGE SCALE GENOMIC DNA]</scope>
    <source>
        <strain evidence="2">MUT 4182</strain>
    </source>
</reference>
<dbReference type="CDD" id="cd22903">
    <property type="entry name" value="NI9M"/>
    <property type="match status" value="1"/>
</dbReference>
<dbReference type="PANTHER" id="PTHR38488:SF1">
    <property type="entry name" value="OXIDOREDUCTASE 9.5 KDA SUBUNIT, PUTATIVE (AFU_ORTHOLOGUE AFUA_5G08980)-RELATED"/>
    <property type="match status" value="1"/>
</dbReference>